<reference evidence="1 2" key="1">
    <citation type="submission" date="2019-03" db="EMBL/GenBank/DDBJ databases">
        <title>First draft genome of Liparis tanakae, snailfish: a comprehensive survey of snailfish specific genes.</title>
        <authorList>
            <person name="Kim W."/>
            <person name="Song I."/>
            <person name="Jeong J.-H."/>
            <person name="Kim D."/>
            <person name="Kim S."/>
            <person name="Ryu S."/>
            <person name="Song J.Y."/>
            <person name="Lee S.K."/>
        </authorList>
    </citation>
    <scope>NUCLEOTIDE SEQUENCE [LARGE SCALE GENOMIC DNA]</scope>
    <source>
        <tissue evidence="1">Muscle</tissue>
    </source>
</reference>
<keyword evidence="2" id="KW-1185">Reference proteome</keyword>
<dbReference type="Proteomes" id="UP000314294">
    <property type="component" value="Unassembled WGS sequence"/>
</dbReference>
<dbReference type="OrthoDB" id="5976022at2759"/>
<dbReference type="AlphaFoldDB" id="A0A4Z2HM51"/>
<evidence type="ECO:0000313" key="2">
    <source>
        <dbReference type="Proteomes" id="UP000314294"/>
    </source>
</evidence>
<organism evidence="1 2">
    <name type="scientific">Liparis tanakae</name>
    <name type="common">Tanaka's snailfish</name>
    <dbReference type="NCBI Taxonomy" id="230148"/>
    <lineage>
        <taxon>Eukaryota</taxon>
        <taxon>Metazoa</taxon>
        <taxon>Chordata</taxon>
        <taxon>Craniata</taxon>
        <taxon>Vertebrata</taxon>
        <taxon>Euteleostomi</taxon>
        <taxon>Actinopterygii</taxon>
        <taxon>Neopterygii</taxon>
        <taxon>Teleostei</taxon>
        <taxon>Neoteleostei</taxon>
        <taxon>Acanthomorphata</taxon>
        <taxon>Eupercaria</taxon>
        <taxon>Perciformes</taxon>
        <taxon>Cottioidei</taxon>
        <taxon>Cottales</taxon>
        <taxon>Liparidae</taxon>
        <taxon>Liparis</taxon>
    </lineage>
</organism>
<sequence>MEGPHSEALEETRLFALTLRVAVGHSSFQETPSGVYVQRLETLRPGFVISTFWPCSFPTTRSSSKSHLFPTRIIGTWRHAGEQKKKKKGMNT</sequence>
<evidence type="ECO:0000313" key="1">
    <source>
        <dbReference type="EMBL" id="TNN66355.1"/>
    </source>
</evidence>
<dbReference type="EMBL" id="SRLO01000220">
    <property type="protein sequence ID" value="TNN66355.1"/>
    <property type="molecule type" value="Genomic_DNA"/>
</dbReference>
<comment type="caution">
    <text evidence="1">The sequence shown here is derived from an EMBL/GenBank/DDBJ whole genome shotgun (WGS) entry which is preliminary data.</text>
</comment>
<gene>
    <name evidence="1" type="ORF">EYF80_023394</name>
</gene>
<protein>
    <submittedName>
        <fullName evidence="1">Uncharacterized protein</fullName>
    </submittedName>
</protein>
<proteinExistence type="predicted"/>
<accession>A0A4Z2HM51</accession>
<name>A0A4Z2HM51_9TELE</name>